<dbReference type="InterPro" id="IPR011701">
    <property type="entry name" value="MFS"/>
</dbReference>
<accession>J0DAW4</accession>
<dbReference type="OrthoDB" id="440553at2759"/>
<dbReference type="Gene3D" id="1.20.1250.20">
    <property type="entry name" value="MFS general substrate transporter like domains"/>
    <property type="match status" value="1"/>
</dbReference>
<keyword evidence="4 7" id="KW-1133">Transmembrane helix</keyword>
<dbReference type="GO" id="GO:0005886">
    <property type="term" value="C:plasma membrane"/>
    <property type="evidence" value="ECO:0007669"/>
    <property type="project" value="TreeGrafter"/>
</dbReference>
<evidence type="ECO:0000256" key="7">
    <source>
        <dbReference type="SAM" id="Phobius"/>
    </source>
</evidence>
<dbReference type="InParanoid" id="J0DAW4"/>
<keyword evidence="6" id="KW-0325">Glycoprotein</keyword>
<dbReference type="OMA" id="WRYQVEK"/>
<feature type="transmembrane region" description="Helical" evidence="7">
    <location>
        <begin position="394"/>
        <end position="421"/>
    </location>
</feature>
<evidence type="ECO:0000256" key="3">
    <source>
        <dbReference type="ARBA" id="ARBA00022692"/>
    </source>
</evidence>
<dbReference type="GO" id="GO:0015137">
    <property type="term" value="F:citrate transmembrane transporter activity"/>
    <property type="evidence" value="ECO:0007669"/>
    <property type="project" value="UniProtKB-ARBA"/>
</dbReference>
<dbReference type="InterPro" id="IPR020846">
    <property type="entry name" value="MFS_dom"/>
</dbReference>
<feature type="transmembrane region" description="Helical" evidence="7">
    <location>
        <begin position="57"/>
        <end position="76"/>
    </location>
</feature>
<keyword evidence="2" id="KW-0813">Transport</keyword>
<dbReference type="PROSITE" id="PS50850">
    <property type="entry name" value="MFS"/>
    <property type="match status" value="1"/>
</dbReference>
<evidence type="ECO:0000259" key="8">
    <source>
        <dbReference type="PROSITE" id="PS50850"/>
    </source>
</evidence>
<evidence type="ECO:0000313" key="9">
    <source>
        <dbReference type="EMBL" id="EJD37630.1"/>
    </source>
</evidence>
<dbReference type="FunFam" id="1.20.1720.10:FF:000009">
    <property type="entry name" value="MFS multidrug transporter"/>
    <property type="match status" value="1"/>
</dbReference>
<dbReference type="PANTHER" id="PTHR23502:SF51">
    <property type="entry name" value="QUINIDINE RESISTANCE PROTEIN 1-RELATED"/>
    <property type="match status" value="1"/>
</dbReference>
<keyword evidence="5 7" id="KW-0472">Membrane</keyword>
<feature type="domain" description="Major facilitator superfamily (MFS) profile" evidence="8">
    <location>
        <begin position="1"/>
        <end position="425"/>
    </location>
</feature>
<feature type="transmembrane region" description="Helical" evidence="7">
    <location>
        <begin position="312"/>
        <end position="330"/>
    </location>
</feature>
<dbReference type="PRINTS" id="PR01035">
    <property type="entry name" value="TCRTETA"/>
</dbReference>
<organism evidence="9 10">
    <name type="scientific">Auricularia subglabra (strain TFB-10046 / SS5)</name>
    <name type="common">White-rot fungus</name>
    <name type="synonym">Auricularia delicata (strain TFB10046)</name>
    <dbReference type="NCBI Taxonomy" id="717982"/>
    <lineage>
        <taxon>Eukaryota</taxon>
        <taxon>Fungi</taxon>
        <taxon>Dikarya</taxon>
        <taxon>Basidiomycota</taxon>
        <taxon>Agaricomycotina</taxon>
        <taxon>Agaricomycetes</taxon>
        <taxon>Auriculariales</taxon>
        <taxon>Auriculariaceae</taxon>
        <taxon>Auricularia</taxon>
    </lineage>
</organism>
<evidence type="ECO:0000256" key="4">
    <source>
        <dbReference type="ARBA" id="ARBA00022989"/>
    </source>
</evidence>
<dbReference type="EMBL" id="JH687837">
    <property type="protein sequence ID" value="EJD37630.1"/>
    <property type="molecule type" value="Genomic_DNA"/>
</dbReference>
<feature type="transmembrane region" description="Helical" evidence="7">
    <location>
        <begin position="149"/>
        <end position="168"/>
    </location>
</feature>
<feature type="transmembrane region" description="Helical" evidence="7">
    <location>
        <begin position="118"/>
        <end position="137"/>
    </location>
</feature>
<feature type="transmembrane region" description="Helical" evidence="7">
    <location>
        <begin position="336"/>
        <end position="357"/>
    </location>
</feature>
<comment type="subcellular location">
    <subcellularLocation>
        <location evidence="1">Membrane</location>
        <topology evidence="1">Multi-pass membrane protein</topology>
    </subcellularLocation>
</comment>
<keyword evidence="3 7" id="KW-0812">Transmembrane</keyword>
<evidence type="ECO:0000256" key="5">
    <source>
        <dbReference type="ARBA" id="ARBA00023136"/>
    </source>
</evidence>
<feature type="transmembrane region" description="Helical" evidence="7">
    <location>
        <begin position="82"/>
        <end position="106"/>
    </location>
</feature>
<name>J0DAW4_AURST</name>
<dbReference type="eggNOG" id="KOG0255">
    <property type="taxonomic scope" value="Eukaryota"/>
</dbReference>
<keyword evidence="10" id="KW-1185">Reference proteome</keyword>
<dbReference type="InterPro" id="IPR001958">
    <property type="entry name" value="Tet-R_TetA/multi-R_MdtG-like"/>
</dbReference>
<sequence>MLSSMGANVYFPALPTVASDLGVSIAKVNLTITSYLVLQGLSPMFFGPLADYRGRRLAYICCLAIAAGACTGMALLPNGAYGLLIFLRCVQSAGSASTISIGYGTITDIATPGERGTLIGLMSLGPMAGPAIGPIIGGALADKFGWRGIFWFMAALAAAIGLAILCFLPETLRVIVHAGEIKPRWHLRPLIPVLTHYSPKVSAETLQNMPKPRRRSPKFLKQADCLMLLFSNGSGFTLFQALMSSMSPVLLSAYPFLNQTTVGLCYLAVGSGCAIGSVVTGRVVDAEFRRQGGTKGEAIPVGFALEKARLRLLPIYASGMAVTAIVYGWTVGRTSIAVPLVFHFIFGWCVMAFMNAHQVLLMDLAPGQGASVTAANNLFRCLLSAGIVSAQDPLLSAIGLGWLFVLFSGLFIGIVAPILIVERRFGPHWRLRRAAVPAGK</sequence>
<feature type="transmembrane region" description="Helical" evidence="7">
    <location>
        <begin position="32"/>
        <end position="50"/>
    </location>
</feature>
<gene>
    <name evidence="9" type="ORF">AURDEDRAFT_92270</name>
</gene>
<proteinExistence type="predicted"/>
<dbReference type="AlphaFoldDB" id="J0DAW4"/>
<dbReference type="InterPro" id="IPR036259">
    <property type="entry name" value="MFS_trans_sf"/>
</dbReference>
<evidence type="ECO:0000256" key="6">
    <source>
        <dbReference type="ARBA" id="ARBA00023180"/>
    </source>
</evidence>
<evidence type="ECO:0000256" key="1">
    <source>
        <dbReference type="ARBA" id="ARBA00004141"/>
    </source>
</evidence>
<feature type="transmembrane region" description="Helical" evidence="7">
    <location>
        <begin position="263"/>
        <end position="284"/>
    </location>
</feature>
<dbReference type="Pfam" id="PF07690">
    <property type="entry name" value="MFS_1"/>
    <property type="match status" value="1"/>
</dbReference>
<dbReference type="Proteomes" id="UP000006514">
    <property type="component" value="Unassembled WGS sequence"/>
</dbReference>
<dbReference type="KEGG" id="adl:AURDEDRAFT_92270"/>
<dbReference type="SUPFAM" id="SSF103473">
    <property type="entry name" value="MFS general substrate transporter"/>
    <property type="match status" value="1"/>
</dbReference>
<evidence type="ECO:0000313" key="10">
    <source>
        <dbReference type="Proteomes" id="UP000006514"/>
    </source>
</evidence>
<dbReference type="GO" id="GO:0140115">
    <property type="term" value="P:export across plasma membrane"/>
    <property type="evidence" value="ECO:0007669"/>
    <property type="project" value="UniProtKB-ARBA"/>
</dbReference>
<protein>
    <submittedName>
        <fullName evidence="9">MFS general substrate transporter</fullName>
    </submittedName>
</protein>
<dbReference type="PANTHER" id="PTHR23502">
    <property type="entry name" value="MAJOR FACILITATOR SUPERFAMILY"/>
    <property type="match status" value="1"/>
</dbReference>
<evidence type="ECO:0000256" key="2">
    <source>
        <dbReference type="ARBA" id="ARBA00022448"/>
    </source>
</evidence>
<dbReference type="FunFam" id="1.20.1250.20:FF:000172">
    <property type="entry name" value="MFS multidrug resistance transporter"/>
    <property type="match status" value="1"/>
</dbReference>
<reference evidence="10" key="1">
    <citation type="journal article" date="2012" name="Science">
        <title>The Paleozoic origin of enzymatic lignin decomposition reconstructed from 31 fungal genomes.</title>
        <authorList>
            <person name="Floudas D."/>
            <person name="Binder M."/>
            <person name="Riley R."/>
            <person name="Barry K."/>
            <person name="Blanchette R.A."/>
            <person name="Henrissat B."/>
            <person name="Martinez A.T."/>
            <person name="Otillar R."/>
            <person name="Spatafora J.W."/>
            <person name="Yadav J.S."/>
            <person name="Aerts A."/>
            <person name="Benoit I."/>
            <person name="Boyd A."/>
            <person name="Carlson A."/>
            <person name="Copeland A."/>
            <person name="Coutinho P.M."/>
            <person name="de Vries R.P."/>
            <person name="Ferreira P."/>
            <person name="Findley K."/>
            <person name="Foster B."/>
            <person name="Gaskell J."/>
            <person name="Glotzer D."/>
            <person name="Gorecki P."/>
            <person name="Heitman J."/>
            <person name="Hesse C."/>
            <person name="Hori C."/>
            <person name="Igarashi K."/>
            <person name="Jurgens J.A."/>
            <person name="Kallen N."/>
            <person name="Kersten P."/>
            <person name="Kohler A."/>
            <person name="Kuees U."/>
            <person name="Kumar T.K.A."/>
            <person name="Kuo A."/>
            <person name="LaButti K."/>
            <person name="Larrondo L.F."/>
            <person name="Lindquist E."/>
            <person name="Ling A."/>
            <person name="Lombard V."/>
            <person name="Lucas S."/>
            <person name="Lundell T."/>
            <person name="Martin R."/>
            <person name="McLaughlin D.J."/>
            <person name="Morgenstern I."/>
            <person name="Morin E."/>
            <person name="Murat C."/>
            <person name="Nagy L.G."/>
            <person name="Nolan M."/>
            <person name="Ohm R.A."/>
            <person name="Patyshakuliyeva A."/>
            <person name="Rokas A."/>
            <person name="Ruiz-Duenas F.J."/>
            <person name="Sabat G."/>
            <person name="Salamov A."/>
            <person name="Samejima M."/>
            <person name="Schmutz J."/>
            <person name="Slot J.C."/>
            <person name="St John F."/>
            <person name="Stenlid J."/>
            <person name="Sun H."/>
            <person name="Sun S."/>
            <person name="Syed K."/>
            <person name="Tsang A."/>
            <person name="Wiebenga A."/>
            <person name="Young D."/>
            <person name="Pisabarro A."/>
            <person name="Eastwood D.C."/>
            <person name="Martin F."/>
            <person name="Cullen D."/>
            <person name="Grigoriev I.V."/>
            <person name="Hibbett D.S."/>
        </authorList>
    </citation>
    <scope>NUCLEOTIDE SEQUENCE [LARGE SCALE GENOMIC DNA]</scope>
    <source>
        <strain evidence="10">TFB10046</strain>
    </source>
</reference>